<keyword evidence="1" id="KW-1133">Transmembrane helix</keyword>
<dbReference type="Pfam" id="PF08378">
    <property type="entry name" value="NERD"/>
    <property type="match status" value="1"/>
</dbReference>
<protein>
    <submittedName>
        <fullName evidence="3">Nuclease-related domain protein</fullName>
    </submittedName>
</protein>
<keyword evidence="1" id="KW-0472">Membrane</keyword>
<evidence type="ECO:0000256" key="1">
    <source>
        <dbReference type="SAM" id="Phobius"/>
    </source>
</evidence>
<feature type="domain" description="NERD" evidence="2">
    <location>
        <begin position="28"/>
        <end position="145"/>
    </location>
</feature>
<reference evidence="3" key="1">
    <citation type="submission" date="2017-02" db="EMBL/GenBank/DDBJ databases">
        <title>Delving into the versatile metabolic prowess of the omnipresent phylum Bacteroidetes.</title>
        <authorList>
            <person name="Nobu M.K."/>
            <person name="Mei R."/>
            <person name="Narihiro T."/>
            <person name="Kuroda K."/>
            <person name="Liu W.-T."/>
        </authorList>
    </citation>
    <scope>NUCLEOTIDE SEQUENCE</scope>
    <source>
        <strain evidence="3">ADurb.Bin131</strain>
    </source>
</reference>
<dbReference type="AlphaFoldDB" id="A0A1V6CDY4"/>
<feature type="transmembrane region" description="Helical" evidence="1">
    <location>
        <begin position="6"/>
        <end position="23"/>
    </location>
</feature>
<dbReference type="PROSITE" id="PS50965">
    <property type="entry name" value="NERD"/>
    <property type="match status" value="1"/>
</dbReference>
<keyword evidence="1" id="KW-0812">Transmembrane</keyword>
<gene>
    <name evidence="3" type="ORF">BWX89_00196</name>
</gene>
<organism evidence="3">
    <name type="scientific">candidate division TA06 bacterium ADurb.Bin131</name>
    <dbReference type="NCBI Taxonomy" id="1852827"/>
    <lineage>
        <taxon>Bacteria</taxon>
        <taxon>Bacteria division TA06</taxon>
    </lineage>
</organism>
<accession>A0A1V6CDY4</accession>
<evidence type="ECO:0000313" key="3">
    <source>
        <dbReference type="EMBL" id="OQB75073.1"/>
    </source>
</evidence>
<proteinExistence type="predicted"/>
<dbReference type="InterPro" id="IPR011528">
    <property type="entry name" value="NERD"/>
</dbReference>
<evidence type="ECO:0000259" key="2">
    <source>
        <dbReference type="PROSITE" id="PS50965"/>
    </source>
</evidence>
<dbReference type="Proteomes" id="UP000485562">
    <property type="component" value="Unassembled WGS sequence"/>
</dbReference>
<sequence>MTGQLIWIFGILIILVFILKYLGSSSFKGKSGEAIVKFWVKKFLDPNKYRIISDVIFKSGDGTTQIDHIVVSEYGIFVIETKNMKGWIFGSKDSEMWTQKIYNYSKKFQNPLRQNYKHVMTMRELLGVNKNYIHSIVLFVGDSTFKTEMPENVFSNISSCARYITSKTEKVFDEKQINQVIEKIEKSRLEPSLEVRKQHIRTVKKIKNNR</sequence>
<name>A0A1V6CDY4_UNCT6</name>
<dbReference type="EMBL" id="MWDQ01000024">
    <property type="protein sequence ID" value="OQB75073.1"/>
    <property type="molecule type" value="Genomic_DNA"/>
</dbReference>
<comment type="caution">
    <text evidence="3">The sequence shown here is derived from an EMBL/GenBank/DDBJ whole genome shotgun (WGS) entry which is preliminary data.</text>
</comment>